<dbReference type="RefSeq" id="WP_057237971.1">
    <property type="nucleotide sequence ID" value="NZ_CP169245.1"/>
</dbReference>
<comment type="caution">
    <text evidence="1">The sequence shown here is derived from an EMBL/GenBank/DDBJ whole genome shotgun (WGS) entry which is preliminary data.</text>
</comment>
<dbReference type="AlphaFoldDB" id="A0ABD4WSB2"/>
<protein>
    <submittedName>
        <fullName evidence="1">Uncharacterized protein</fullName>
    </submittedName>
</protein>
<dbReference type="Proteomes" id="UP001213771">
    <property type="component" value="Unassembled WGS sequence"/>
</dbReference>
<organism evidence="1 2">
    <name type="scientific">Priestia megaterium</name>
    <name type="common">Bacillus megaterium</name>
    <dbReference type="NCBI Taxonomy" id="1404"/>
    <lineage>
        <taxon>Bacteria</taxon>
        <taxon>Bacillati</taxon>
        <taxon>Bacillota</taxon>
        <taxon>Bacilli</taxon>
        <taxon>Bacillales</taxon>
        <taxon>Bacillaceae</taxon>
        <taxon>Priestia</taxon>
    </lineage>
</organism>
<name>A0ABD4WSB2_PRIMG</name>
<gene>
    <name evidence="1" type="ORF">PVE99_11910</name>
</gene>
<reference evidence="1 2" key="1">
    <citation type="submission" date="2023-02" db="EMBL/GenBank/DDBJ databases">
        <authorList>
            <person name="Olszewska D."/>
        </authorList>
    </citation>
    <scope>NUCLEOTIDE SEQUENCE [LARGE SCALE GENOMIC DNA]</scope>
    <source>
        <strain evidence="1 2">FDU301</strain>
    </source>
</reference>
<sequence length="60" mass="7233">MKKTWIITQDEKDQYFVDTINRIQKNVEALREMAIETKEQSVEVSCMRILKDLKALKIYR</sequence>
<evidence type="ECO:0000313" key="2">
    <source>
        <dbReference type="Proteomes" id="UP001213771"/>
    </source>
</evidence>
<proteinExistence type="predicted"/>
<dbReference type="EMBL" id="JARAOX010000166">
    <property type="protein sequence ID" value="MDD9783108.1"/>
    <property type="molecule type" value="Genomic_DNA"/>
</dbReference>
<evidence type="ECO:0000313" key="1">
    <source>
        <dbReference type="EMBL" id="MDD9783108.1"/>
    </source>
</evidence>
<accession>A0ABD4WSB2</accession>